<proteinExistence type="predicted"/>
<dbReference type="InterPro" id="IPR015943">
    <property type="entry name" value="WD40/YVTN_repeat-like_dom_sf"/>
</dbReference>
<dbReference type="InterPro" id="IPR011047">
    <property type="entry name" value="Quinoprotein_ADH-like_sf"/>
</dbReference>
<protein>
    <recommendedName>
        <fullName evidence="4">PQQ-like domain-containing protein</fullName>
    </recommendedName>
</protein>
<accession>A0A9X8R0F7</accession>
<name>A0A9X8R0F7_9ACTN</name>
<evidence type="ECO:0000256" key="1">
    <source>
        <dbReference type="SAM" id="MobiDB-lite"/>
    </source>
</evidence>
<dbReference type="Gene3D" id="2.130.10.10">
    <property type="entry name" value="YVTN repeat-like/Quinoprotein amine dehydrogenase"/>
    <property type="match status" value="1"/>
</dbReference>
<dbReference type="AlphaFoldDB" id="A0A9X8R0F7"/>
<feature type="region of interest" description="Disordered" evidence="1">
    <location>
        <begin position="31"/>
        <end position="60"/>
    </location>
</feature>
<evidence type="ECO:0000313" key="2">
    <source>
        <dbReference type="EMBL" id="SHN33874.1"/>
    </source>
</evidence>
<organism evidence="2 3">
    <name type="scientific">Streptomyces yunnanensis</name>
    <dbReference type="NCBI Taxonomy" id="156453"/>
    <lineage>
        <taxon>Bacteria</taxon>
        <taxon>Bacillati</taxon>
        <taxon>Actinomycetota</taxon>
        <taxon>Actinomycetes</taxon>
        <taxon>Kitasatosporales</taxon>
        <taxon>Streptomycetaceae</taxon>
        <taxon>Streptomyces</taxon>
    </lineage>
</organism>
<dbReference type="EMBL" id="FRBK01000041">
    <property type="protein sequence ID" value="SHN33874.1"/>
    <property type="molecule type" value="Genomic_DNA"/>
</dbReference>
<evidence type="ECO:0000313" key="3">
    <source>
        <dbReference type="Proteomes" id="UP000184388"/>
    </source>
</evidence>
<evidence type="ECO:0008006" key="4">
    <source>
        <dbReference type="Google" id="ProtNLM"/>
    </source>
</evidence>
<comment type="caution">
    <text evidence="2">The sequence shown here is derived from an EMBL/GenBank/DDBJ whole genome shotgun (WGS) entry which is preliminary data.</text>
</comment>
<dbReference type="PROSITE" id="PS51257">
    <property type="entry name" value="PROKAR_LIPOPROTEIN"/>
    <property type="match status" value="1"/>
</dbReference>
<reference evidence="3" key="1">
    <citation type="submission" date="2016-11" db="EMBL/GenBank/DDBJ databases">
        <authorList>
            <person name="Jaros S."/>
            <person name="Januszkiewicz K."/>
            <person name="Wedrychowicz H."/>
        </authorList>
    </citation>
    <scope>NUCLEOTIDE SEQUENCE [LARGE SCALE GENOMIC DNA]</scope>
    <source>
        <strain evidence="3">CGMCC 4.3555</strain>
    </source>
</reference>
<sequence>MQRLRYVLAGVVTAGLLSSCVGGSGHGLAPGELHKPPAGAGKTGSVPHGQSAPHDRLSVPSVYDTSHGWESDMMGTHLFLPHSAAVAVFQPAANNGDFTVMDAATGATRWTRKVEGVGMMSALVTTEQGQDYLVATSSGTTGEDAVRKGRDVTTLDIFNAKDADSGAVTLAHHLELPGEGTVTDGGGGLLVRLGDETIATVDPATGATKSFDLTKMKPPAGECHLCFASTKAVAVTSRGPLLATDEQPKAHYWVPGVWSGGALTTDSENKLFMTPVRTALFALWHDDGAAQDTLAVLDPATGKVRAKVNCMADAFHRNEDAAKSASLSANGRYLVQDDAAFDLEKGTGRCFGDTTQTKTVDFDGVTDDGTAFGSTLPVDDSEERSPVVVDIATGTVRADRYEATPFGDFAGYGLFLYNANDAVTDLGDYKVVAYRHAR</sequence>
<dbReference type="SUPFAM" id="SSF50998">
    <property type="entry name" value="Quinoprotein alcohol dehydrogenase-like"/>
    <property type="match status" value="1"/>
</dbReference>
<gene>
    <name evidence="2" type="ORF">SAMN05216268_1417</name>
</gene>
<dbReference type="Proteomes" id="UP000184388">
    <property type="component" value="Unassembled WGS sequence"/>
</dbReference>